<evidence type="ECO:0000256" key="4">
    <source>
        <dbReference type="ARBA" id="ARBA00022679"/>
    </source>
</evidence>
<evidence type="ECO:0000256" key="9">
    <source>
        <dbReference type="ARBA" id="ARBA00048679"/>
    </source>
</evidence>
<keyword evidence="7 10" id="KW-0067">ATP-binding</keyword>
<feature type="region of interest" description="Disordered" evidence="12">
    <location>
        <begin position="410"/>
        <end position="442"/>
    </location>
</feature>
<evidence type="ECO:0000256" key="7">
    <source>
        <dbReference type="ARBA" id="ARBA00022840"/>
    </source>
</evidence>
<dbReference type="PROSITE" id="PS50011">
    <property type="entry name" value="PROTEIN_KINASE_DOM"/>
    <property type="match status" value="1"/>
</dbReference>
<evidence type="ECO:0000256" key="6">
    <source>
        <dbReference type="ARBA" id="ARBA00022777"/>
    </source>
</evidence>
<dbReference type="OMA" id="SPEVWMD"/>
<evidence type="ECO:0000256" key="3">
    <source>
        <dbReference type="ARBA" id="ARBA00022527"/>
    </source>
</evidence>
<dbReference type="InParanoid" id="A0BDT4"/>
<dbReference type="PROSITE" id="PS00108">
    <property type="entry name" value="PROTEIN_KINASE_ST"/>
    <property type="match status" value="1"/>
</dbReference>
<dbReference type="Gene3D" id="3.30.200.20">
    <property type="entry name" value="Phosphorylase Kinase, domain 1"/>
    <property type="match status" value="1"/>
</dbReference>
<dbReference type="CDD" id="cd08215">
    <property type="entry name" value="STKc_Nek"/>
    <property type="match status" value="1"/>
</dbReference>
<proteinExistence type="inferred from homology"/>
<evidence type="ECO:0000259" key="13">
    <source>
        <dbReference type="PROSITE" id="PS50011"/>
    </source>
</evidence>
<evidence type="ECO:0000256" key="5">
    <source>
        <dbReference type="ARBA" id="ARBA00022741"/>
    </source>
</evidence>
<dbReference type="EMBL" id="CT867988">
    <property type="protein sequence ID" value="CAK56701.1"/>
    <property type="molecule type" value="Genomic_DNA"/>
</dbReference>
<dbReference type="GO" id="GO:0005524">
    <property type="term" value="F:ATP binding"/>
    <property type="evidence" value="ECO:0007669"/>
    <property type="project" value="UniProtKB-UniRule"/>
</dbReference>
<dbReference type="RefSeq" id="XP_001424099.1">
    <property type="nucleotide sequence ID" value="XM_001424062.1"/>
</dbReference>
<dbReference type="SUPFAM" id="SSF56112">
    <property type="entry name" value="Protein kinase-like (PK-like)"/>
    <property type="match status" value="1"/>
</dbReference>
<dbReference type="SMART" id="SM00220">
    <property type="entry name" value="S_TKc"/>
    <property type="match status" value="1"/>
</dbReference>
<comment type="catalytic activity">
    <reaction evidence="9">
        <text>L-seryl-[protein] + ATP = O-phospho-L-seryl-[protein] + ADP + H(+)</text>
        <dbReference type="Rhea" id="RHEA:17989"/>
        <dbReference type="Rhea" id="RHEA-COMP:9863"/>
        <dbReference type="Rhea" id="RHEA-COMP:11604"/>
        <dbReference type="ChEBI" id="CHEBI:15378"/>
        <dbReference type="ChEBI" id="CHEBI:29999"/>
        <dbReference type="ChEBI" id="CHEBI:30616"/>
        <dbReference type="ChEBI" id="CHEBI:83421"/>
        <dbReference type="ChEBI" id="CHEBI:456216"/>
        <dbReference type="EC" id="2.7.11.1"/>
    </reaction>
</comment>
<dbReference type="EC" id="2.7.11.1" evidence="2"/>
<dbReference type="PANTHER" id="PTHR44899:SF3">
    <property type="entry name" value="SERINE_THREONINE-PROTEIN KINASE NEK1"/>
    <property type="match status" value="1"/>
</dbReference>
<dbReference type="STRING" id="5888.A0BDT4"/>
<dbReference type="HOGENOM" id="CLU_000288_183_3_1"/>
<name>A0BDT4_PARTE</name>
<evidence type="ECO:0000313" key="15">
    <source>
        <dbReference type="Proteomes" id="UP000000600"/>
    </source>
</evidence>
<evidence type="ECO:0000256" key="12">
    <source>
        <dbReference type="SAM" id="MobiDB-lite"/>
    </source>
</evidence>
<dbReference type="FunFam" id="3.30.200.20:FF:000097">
    <property type="entry name" value="Probable serine/threonine-protein kinase nek1"/>
    <property type="match status" value="1"/>
</dbReference>
<dbReference type="InterPro" id="IPR000719">
    <property type="entry name" value="Prot_kinase_dom"/>
</dbReference>
<dbReference type="PROSITE" id="PS00107">
    <property type="entry name" value="PROTEIN_KINASE_ATP"/>
    <property type="match status" value="1"/>
</dbReference>
<evidence type="ECO:0000256" key="11">
    <source>
        <dbReference type="RuleBase" id="RU000304"/>
    </source>
</evidence>
<sequence length="459" mass="53018">MNRLSVSDFEIIKKLGQGSFSSVYKVKRKSDGQEYAMKKVQMSGLATKELNNALNEVRILASLENPYIIGYREAFIRGDNLFVVLEYAGGGDLQQKLEYIRKKGQGFYVDEELIWAYSFEMLSGLNELHSKGIYHRDIKCANIFLTQDHKHIKLGDLNVAKVVKANQFANTYAGTPYYTSPEVWMDQPYDQKCDIWSLGCVIYEMAQLQPPFLANDLFQLQKKISKGSYEPVNPRYSKELSEFIAKCLQIASKNRASCEELLNLVQIRNRQNSVSISYSNQKLLGTICLTKNYKEIRLPRPRYQTEINDSSVVISKIQTSRGYRAISNNRLDDSNSPASRKFKIKNKLSNHQNSLERNNSQNEQQSKENVRYINNLYQLQPNNHQHYPSAQEYKQNTGSRQITPTLRKQLSSPLNQKSPLNHKSPLNSENQQDKQLPKLKTKQLIFQTKDHLRNIRKLI</sequence>
<keyword evidence="15" id="KW-1185">Reference proteome</keyword>
<dbReference type="Gene3D" id="1.10.510.10">
    <property type="entry name" value="Transferase(Phosphotransferase) domain 1"/>
    <property type="match status" value="1"/>
</dbReference>
<reference evidence="14 15" key="1">
    <citation type="journal article" date="2006" name="Nature">
        <title>Global trends of whole-genome duplications revealed by the ciliate Paramecium tetraurelia.</title>
        <authorList>
            <consortium name="Genoscope"/>
            <person name="Aury J.-M."/>
            <person name="Jaillon O."/>
            <person name="Duret L."/>
            <person name="Noel B."/>
            <person name="Jubin C."/>
            <person name="Porcel B.M."/>
            <person name="Segurens B."/>
            <person name="Daubin V."/>
            <person name="Anthouard V."/>
            <person name="Aiach N."/>
            <person name="Arnaiz O."/>
            <person name="Billaut A."/>
            <person name="Beisson J."/>
            <person name="Blanc I."/>
            <person name="Bouhouche K."/>
            <person name="Camara F."/>
            <person name="Duharcourt S."/>
            <person name="Guigo R."/>
            <person name="Gogendeau D."/>
            <person name="Katinka M."/>
            <person name="Keller A.-M."/>
            <person name="Kissmehl R."/>
            <person name="Klotz C."/>
            <person name="Koll F."/>
            <person name="Le Moue A."/>
            <person name="Lepere C."/>
            <person name="Malinsky S."/>
            <person name="Nowacki M."/>
            <person name="Nowak J.K."/>
            <person name="Plattner H."/>
            <person name="Poulain J."/>
            <person name="Ruiz F."/>
            <person name="Serrano V."/>
            <person name="Zagulski M."/>
            <person name="Dessen P."/>
            <person name="Betermier M."/>
            <person name="Weissenbach J."/>
            <person name="Scarpelli C."/>
            <person name="Schachter V."/>
            <person name="Sperling L."/>
            <person name="Meyer E."/>
            <person name="Cohen J."/>
            <person name="Wincker P."/>
        </authorList>
    </citation>
    <scope>NUCLEOTIDE SEQUENCE [LARGE SCALE GENOMIC DNA]</scope>
    <source>
        <strain evidence="14 15">Stock d4-2</strain>
    </source>
</reference>
<evidence type="ECO:0000256" key="10">
    <source>
        <dbReference type="PROSITE-ProRule" id="PRU10141"/>
    </source>
</evidence>
<feature type="binding site" evidence="10">
    <location>
        <position position="38"/>
    </location>
    <ligand>
        <name>ATP</name>
        <dbReference type="ChEBI" id="CHEBI:30616"/>
    </ligand>
</feature>
<dbReference type="InterPro" id="IPR011009">
    <property type="entry name" value="Kinase-like_dom_sf"/>
</dbReference>
<evidence type="ECO:0000313" key="14">
    <source>
        <dbReference type="EMBL" id="CAK56701.1"/>
    </source>
</evidence>
<accession>A0BDT4</accession>
<comment type="similarity">
    <text evidence="1">Belongs to the protein kinase superfamily. NEK Ser/Thr protein kinase family. NIMA subfamily.</text>
</comment>
<dbReference type="GeneID" id="5009883"/>
<dbReference type="FunFam" id="1.10.510.10:FF:001587">
    <property type="entry name" value="AGC family protein kinase"/>
    <property type="match status" value="1"/>
</dbReference>
<dbReference type="eggNOG" id="KOG0589">
    <property type="taxonomic scope" value="Eukaryota"/>
</dbReference>
<keyword evidence="4" id="KW-0808">Transferase</keyword>
<dbReference type="GO" id="GO:0004674">
    <property type="term" value="F:protein serine/threonine kinase activity"/>
    <property type="evidence" value="ECO:0000318"/>
    <property type="project" value="GO_Central"/>
</dbReference>
<feature type="domain" description="Protein kinase" evidence="13">
    <location>
        <begin position="9"/>
        <end position="267"/>
    </location>
</feature>
<protein>
    <recommendedName>
        <fullName evidence="2">non-specific serine/threonine protein kinase</fullName>
        <ecNumber evidence="2">2.7.11.1</ecNumber>
    </recommendedName>
</protein>
<dbReference type="Pfam" id="PF00069">
    <property type="entry name" value="Pkinase"/>
    <property type="match status" value="1"/>
</dbReference>
<organism evidence="14 15">
    <name type="scientific">Paramecium tetraurelia</name>
    <dbReference type="NCBI Taxonomy" id="5888"/>
    <lineage>
        <taxon>Eukaryota</taxon>
        <taxon>Sar</taxon>
        <taxon>Alveolata</taxon>
        <taxon>Ciliophora</taxon>
        <taxon>Intramacronucleata</taxon>
        <taxon>Oligohymenophorea</taxon>
        <taxon>Peniculida</taxon>
        <taxon>Parameciidae</taxon>
        <taxon>Paramecium</taxon>
    </lineage>
</organism>
<dbReference type="InterPro" id="IPR017441">
    <property type="entry name" value="Protein_kinase_ATP_BS"/>
</dbReference>
<keyword evidence="5 10" id="KW-0547">Nucleotide-binding</keyword>
<dbReference type="KEGG" id="ptm:GSPATT00027731001"/>
<dbReference type="InterPro" id="IPR008271">
    <property type="entry name" value="Ser/Thr_kinase_AS"/>
</dbReference>
<feature type="compositionally biased region" description="Polar residues" evidence="12">
    <location>
        <begin position="410"/>
        <end position="430"/>
    </location>
</feature>
<dbReference type="PANTHER" id="PTHR44899">
    <property type="entry name" value="CAMK FAMILY PROTEIN KINASE"/>
    <property type="match status" value="1"/>
</dbReference>
<evidence type="ECO:0000256" key="2">
    <source>
        <dbReference type="ARBA" id="ARBA00012513"/>
    </source>
</evidence>
<evidence type="ECO:0000256" key="8">
    <source>
        <dbReference type="ARBA" id="ARBA00047899"/>
    </source>
</evidence>
<keyword evidence="3 11" id="KW-0723">Serine/threonine-protein kinase</keyword>
<dbReference type="Proteomes" id="UP000000600">
    <property type="component" value="Unassembled WGS sequence"/>
</dbReference>
<dbReference type="InterPro" id="IPR051131">
    <property type="entry name" value="NEK_Ser/Thr_kinase_NIMA"/>
</dbReference>
<evidence type="ECO:0000256" key="1">
    <source>
        <dbReference type="ARBA" id="ARBA00010886"/>
    </source>
</evidence>
<dbReference type="AlphaFoldDB" id="A0BDT4"/>
<comment type="catalytic activity">
    <reaction evidence="8">
        <text>L-threonyl-[protein] + ATP = O-phospho-L-threonyl-[protein] + ADP + H(+)</text>
        <dbReference type="Rhea" id="RHEA:46608"/>
        <dbReference type="Rhea" id="RHEA-COMP:11060"/>
        <dbReference type="Rhea" id="RHEA-COMP:11605"/>
        <dbReference type="ChEBI" id="CHEBI:15378"/>
        <dbReference type="ChEBI" id="CHEBI:30013"/>
        <dbReference type="ChEBI" id="CHEBI:30616"/>
        <dbReference type="ChEBI" id="CHEBI:61977"/>
        <dbReference type="ChEBI" id="CHEBI:456216"/>
        <dbReference type="EC" id="2.7.11.1"/>
    </reaction>
</comment>
<keyword evidence="6" id="KW-0418">Kinase</keyword>
<gene>
    <name evidence="14" type="ORF">GSPATT00027731001</name>
</gene>
<dbReference type="OrthoDB" id="248923at2759"/>